<dbReference type="NCBIfam" id="NF003591">
    <property type="entry name" value="PRK05254.1-4"/>
    <property type="match status" value="1"/>
</dbReference>
<dbReference type="SUPFAM" id="SSF52141">
    <property type="entry name" value="Uracil-DNA glycosylase-like"/>
    <property type="match status" value="1"/>
</dbReference>
<dbReference type="HAMAP" id="MF_00148">
    <property type="entry name" value="UDG"/>
    <property type="match status" value="1"/>
</dbReference>
<dbReference type="GeneID" id="76460448"/>
<dbReference type="STRING" id="391735.Veis_1846"/>
<feature type="domain" description="Uracil-DNA glycosylase-like" evidence="12">
    <location>
        <begin position="65"/>
        <end position="233"/>
    </location>
</feature>
<keyword evidence="7 9" id="KW-0378">Hydrolase</keyword>
<dbReference type="RefSeq" id="WP_011809605.1">
    <property type="nucleotide sequence ID" value="NC_008786.1"/>
</dbReference>
<dbReference type="GO" id="GO:0097510">
    <property type="term" value="P:base-excision repair, AP site formation via deaminated base removal"/>
    <property type="evidence" value="ECO:0007669"/>
    <property type="project" value="TreeGrafter"/>
</dbReference>
<dbReference type="NCBIfam" id="NF003592">
    <property type="entry name" value="PRK05254.1-5"/>
    <property type="match status" value="1"/>
</dbReference>
<evidence type="ECO:0000256" key="2">
    <source>
        <dbReference type="ARBA" id="ARBA00002631"/>
    </source>
</evidence>
<evidence type="ECO:0000256" key="1">
    <source>
        <dbReference type="ARBA" id="ARBA00001400"/>
    </source>
</evidence>
<proteinExistence type="inferred from homology"/>
<comment type="function">
    <text evidence="2 9 11">Excises uracil residues from the DNA which can arise as a result of misincorporation of dUMP residues by DNA polymerase or due to deamination of cytosine.</text>
</comment>
<evidence type="ECO:0000313" key="13">
    <source>
        <dbReference type="EMBL" id="ABM57599.1"/>
    </source>
</evidence>
<dbReference type="PANTHER" id="PTHR11264:SF0">
    <property type="entry name" value="URACIL-DNA GLYCOSYLASE"/>
    <property type="match status" value="1"/>
</dbReference>
<comment type="subcellular location">
    <subcellularLocation>
        <location evidence="9">Cytoplasm</location>
    </subcellularLocation>
</comment>
<dbReference type="InterPro" id="IPR005122">
    <property type="entry name" value="Uracil-DNA_glycosylase-like"/>
</dbReference>
<gene>
    <name evidence="9" type="primary">ung</name>
    <name evidence="13" type="ordered locus">Veis_1846</name>
</gene>
<evidence type="ECO:0000256" key="6">
    <source>
        <dbReference type="ARBA" id="ARBA00022763"/>
    </source>
</evidence>
<evidence type="ECO:0000256" key="3">
    <source>
        <dbReference type="ARBA" id="ARBA00008184"/>
    </source>
</evidence>
<dbReference type="SMART" id="SM00987">
    <property type="entry name" value="UreE_C"/>
    <property type="match status" value="1"/>
</dbReference>
<evidence type="ECO:0000256" key="4">
    <source>
        <dbReference type="ARBA" id="ARBA00012030"/>
    </source>
</evidence>
<comment type="similarity">
    <text evidence="3 9 11">Belongs to the uracil-DNA glycosylase (UDG) superfamily. UNG family.</text>
</comment>
<evidence type="ECO:0000256" key="11">
    <source>
        <dbReference type="RuleBase" id="RU003780"/>
    </source>
</evidence>
<dbReference type="InterPro" id="IPR036895">
    <property type="entry name" value="Uracil-DNA_glycosylase-like_sf"/>
</dbReference>
<keyword evidence="8 9" id="KW-0234">DNA repair</keyword>
<dbReference type="InterPro" id="IPR018085">
    <property type="entry name" value="Ura-DNA_Glyclase_AS"/>
</dbReference>
<evidence type="ECO:0000313" key="14">
    <source>
        <dbReference type="Proteomes" id="UP000000374"/>
    </source>
</evidence>
<dbReference type="HOGENOM" id="CLU_032162_3_0_4"/>
<dbReference type="GO" id="GO:0005737">
    <property type="term" value="C:cytoplasm"/>
    <property type="evidence" value="ECO:0007669"/>
    <property type="project" value="UniProtKB-SubCell"/>
</dbReference>
<evidence type="ECO:0000259" key="12">
    <source>
        <dbReference type="SMART" id="SM00986"/>
    </source>
</evidence>
<dbReference type="NCBIfam" id="NF003589">
    <property type="entry name" value="PRK05254.1-2"/>
    <property type="match status" value="1"/>
</dbReference>
<sequence length="240" mass="25672">MNDALPPPTRLLSADPADWPVAPGWQPLVQDFFAAASGQALLAFLQARLQAGATIFPPRPLRALELTPPEQVRVVILGQDPYHGHGQAEGLAFSVAPGVPLPPSLRNIFQELQRDLGTAFPAWPNPGGSLVKWAKNGVLLLNSVLTVTEGQAASHAGKGWEALTDAVIRHVAEGPRPVVFMLWGAHAQSKRACIASNRGHLLLTSNHPSPLSALRPPVPFIGNGHFGKAREFRLRQQAPG</sequence>
<dbReference type="NCBIfam" id="TIGR00628">
    <property type="entry name" value="ung"/>
    <property type="match status" value="1"/>
</dbReference>
<organism evidence="13 14">
    <name type="scientific">Verminephrobacter eiseniae (strain EF01-2)</name>
    <dbReference type="NCBI Taxonomy" id="391735"/>
    <lineage>
        <taxon>Bacteria</taxon>
        <taxon>Pseudomonadati</taxon>
        <taxon>Pseudomonadota</taxon>
        <taxon>Betaproteobacteria</taxon>
        <taxon>Burkholderiales</taxon>
        <taxon>Comamonadaceae</taxon>
        <taxon>Verminephrobacter</taxon>
    </lineage>
</organism>
<dbReference type="AlphaFoldDB" id="A1WIZ2"/>
<evidence type="ECO:0000256" key="8">
    <source>
        <dbReference type="ARBA" id="ARBA00023204"/>
    </source>
</evidence>
<dbReference type="eggNOG" id="COG0692">
    <property type="taxonomic scope" value="Bacteria"/>
</dbReference>
<evidence type="ECO:0000256" key="5">
    <source>
        <dbReference type="ARBA" id="ARBA00018429"/>
    </source>
</evidence>
<dbReference type="EC" id="3.2.2.27" evidence="4 9"/>
<dbReference type="CDD" id="cd10027">
    <property type="entry name" value="UDG-F1-like"/>
    <property type="match status" value="1"/>
</dbReference>
<dbReference type="Pfam" id="PF03167">
    <property type="entry name" value="UDG"/>
    <property type="match status" value="1"/>
</dbReference>
<reference evidence="14" key="1">
    <citation type="submission" date="2006-12" db="EMBL/GenBank/DDBJ databases">
        <title>Complete sequence of chromosome 1 of Verminephrobacter eiseniae EF01-2.</title>
        <authorList>
            <person name="Copeland A."/>
            <person name="Lucas S."/>
            <person name="Lapidus A."/>
            <person name="Barry K."/>
            <person name="Detter J.C."/>
            <person name="Glavina del Rio T."/>
            <person name="Dalin E."/>
            <person name="Tice H."/>
            <person name="Pitluck S."/>
            <person name="Chertkov O."/>
            <person name="Brettin T."/>
            <person name="Bruce D."/>
            <person name="Han C."/>
            <person name="Tapia R."/>
            <person name="Gilna P."/>
            <person name="Schmutz J."/>
            <person name="Larimer F."/>
            <person name="Land M."/>
            <person name="Hauser L."/>
            <person name="Kyrpides N."/>
            <person name="Kim E."/>
            <person name="Stahl D."/>
            <person name="Richardson P."/>
        </authorList>
    </citation>
    <scope>NUCLEOTIDE SEQUENCE [LARGE SCALE GENOMIC DNA]</scope>
    <source>
        <strain evidence="14">EF01-2</strain>
    </source>
</reference>
<dbReference type="PANTHER" id="PTHR11264">
    <property type="entry name" value="URACIL-DNA GLYCOSYLASE"/>
    <property type="match status" value="1"/>
</dbReference>
<keyword evidence="6 9" id="KW-0227">DNA damage</keyword>
<dbReference type="PROSITE" id="PS00130">
    <property type="entry name" value="U_DNA_GLYCOSYLASE"/>
    <property type="match status" value="1"/>
</dbReference>
<accession>A1WIZ2</accession>
<name>A1WIZ2_VEREI</name>
<dbReference type="KEGG" id="vei:Veis_1846"/>
<dbReference type="SMART" id="SM00986">
    <property type="entry name" value="UDG"/>
    <property type="match status" value="1"/>
</dbReference>
<evidence type="ECO:0000256" key="9">
    <source>
        <dbReference type="HAMAP-Rule" id="MF_00148"/>
    </source>
</evidence>
<dbReference type="Gene3D" id="3.40.470.10">
    <property type="entry name" value="Uracil-DNA glycosylase-like domain"/>
    <property type="match status" value="1"/>
</dbReference>
<dbReference type="NCBIfam" id="NF003588">
    <property type="entry name" value="PRK05254.1-1"/>
    <property type="match status" value="1"/>
</dbReference>
<dbReference type="EMBL" id="CP000542">
    <property type="protein sequence ID" value="ABM57599.1"/>
    <property type="molecule type" value="Genomic_DNA"/>
</dbReference>
<dbReference type="InterPro" id="IPR002043">
    <property type="entry name" value="UDG_fam1"/>
</dbReference>
<evidence type="ECO:0000256" key="10">
    <source>
        <dbReference type="PROSITE-ProRule" id="PRU10072"/>
    </source>
</evidence>
<dbReference type="GO" id="GO:0004844">
    <property type="term" value="F:uracil DNA N-glycosylase activity"/>
    <property type="evidence" value="ECO:0007669"/>
    <property type="project" value="UniProtKB-UniRule"/>
</dbReference>
<dbReference type="OrthoDB" id="9804372at2"/>
<comment type="catalytic activity">
    <reaction evidence="1 9 11">
        <text>Hydrolyzes single-stranded DNA or mismatched double-stranded DNA and polynucleotides, releasing free uracil.</text>
        <dbReference type="EC" id="3.2.2.27"/>
    </reaction>
</comment>
<evidence type="ECO:0000256" key="7">
    <source>
        <dbReference type="ARBA" id="ARBA00022801"/>
    </source>
</evidence>
<keyword evidence="9" id="KW-0963">Cytoplasm</keyword>
<protein>
    <recommendedName>
        <fullName evidence="5 9">Uracil-DNA glycosylase</fullName>
        <shortName evidence="9">UDG</shortName>
        <ecNumber evidence="4 9">3.2.2.27</ecNumber>
    </recommendedName>
</protein>
<feature type="active site" description="Proton acceptor" evidence="9 10">
    <location>
        <position position="80"/>
    </location>
</feature>
<dbReference type="Proteomes" id="UP000000374">
    <property type="component" value="Chromosome"/>
</dbReference>
<keyword evidence="14" id="KW-1185">Reference proteome</keyword>